<evidence type="ECO:0000313" key="2">
    <source>
        <dbReference type="Proteomes" id="UP000321361"/>
    </source>
</evidence>
<comment type="caution">
    <text evidence="1">The sequence shown here is derived from an EMBL/GenBank/DDBJ whole genome shotgun (WGS) entry which is preliminary data.</text>
</comment>
<dbReference type="EMBL" id="BJUG01000002">
    <property type="protein sequence ID" value="GEK36118.1"/>
    <property type="molecule type" value="Genomic_DNA"/>
</dbReference>
<name>A0A510WA72_ENTTH</name>
<gene>
    <name evidence="1" type="ORF">ETH01_04050</name>
</gene>
<protein>
    <submittedName>
        <fullName evidence="1">Uncharacterized protein</fullName>
    </submittedName>
</protein>
<organism evidence="1 2">
    <name type="scientific">Enterococcus thailandicus</name>
    <dbReference type="NCBI Taxonomy" id="417368"/>
    <lineage>
        <taxon>Bacteria</taxon>
        <taxon>Bacillati</taxon>
        <taxon>Bacillota</taxon>
        <taxon>Bacilli</taxon>
        <taxon>Lactobacillales</taxon>
        <taxon>Enterococcaceae</taxon>
        <taxon>Enterococcus</taxon>
    </lineage>
</organism>
<sequence>MSATPFWVTKSIKKVETSFPCLNYNFLVHLSLNVILIESINLIS</sequence>
<dbReference type="Proteomes" id="UP000321361">
    <property type="component" value="Unassembled WGS sequence"/>
</dbReference>
<accession>A0A510WA72</accession>
<dbReference type="AlphaFoldDB" id="A0A510WA72"/>
<reference evidence="1 2" key="1">
    <citation type="submission" date="2019-07" db="EMBL/GenBank/DDBJ databases">
        <title>Whole genome shotgun sequence of Enterococcus thailandicus NBRC 101867.</title>
        <authorList>
            <person name="Hosoyama A."/>
            <person name="Uohara A."/>
            <person name="Ohji S."/>
            <person name="Ichikawa N."/>
        </authorList>
    </citation>
    <scope>NUCLEOTIDE SEQUENCE [LARGE SCALE GENOMIC DNA]</scope>
    <source>
        <strain evidence="1 2">NBRC 101867</strain>
    </source>
</reference>
<evidence type="ECO:0000313" key="1">
    <source>
        <dbReference type="EMBL" id="GEK36118.1"/>
    </source>
</evidence>
<proteinExistence type="predicted"/>